<reference evidence="14" key="1">
    <citation type="journal article" date="2020" name="Cell">
        <title>Large-Scale Comparative Analyses of Tick Genomes Elucidate Their Genetic Diversity and Vector Capacities.</title>
        <authorList>
            <consortium name="Tick Genome and Microbiome Consortium (TIGMIC)"/>
            <person name="Jia N."/>
            <person name="Wang J."/>
            <person name="Shi W."/>
            <person name="Du L."/>
            <person name="Sun Y."/>
            <person name="Zhan W."/>
            <person name="Jiang J.F."/>
            <person name="Wang Q."/>
            <person name="Zhang B."/>
            <person name="Ji P."/>
            <person name="Bell-Sakyi L."/>
            <person name="Cui X.M."/>
            <person name="Yuan T.T."/>
            <person name="Jiang B.G."/>
            <person name="Yang W.F."/>
            <person name="Lam T.T."/>
            <person name="Chang Q.C."/>
            <person name="Ding S.J."/>
            <person name="Wang X.J."/>
            <person name="Zhu J.G."/>
            <person name="Ruan X.D."/>
            <person name="Zhao L."/>
            <person name="Wei J.T."/>
            <person name="Ye R.Z."/>
            <person name="Que T.C."/>
            <person name="Du C.H."/>
            <person name="Zhou Y.H."/>
            <person name="Cheng J.X."/>
            <person name="Dai P.F."/>
            <person name="Guo W.B."/>
            <person name="Han X.H."/>
            <person name="Huang E.J."/>
            <person name="Li L.F."/>
            <person name="Wei W."/>
            <person name="Gao Y.C."/>
            <person name="Liu J.Z."/>
            <person name="Shao H.Z."/>
            <person name="Wang X."/>
            <person name="Wang C.C."/>
            <person name="Yang T.C."/>
            <person name="Huo Q.B."/>
            <person name="Li W."/>
            <person name="Chen H.Y."/>
            <person name="Chen S.E."/>
            <person name="Zhou L.G."/>
            <person name="Ni X.B."/>
            <person name="Tian J.H."/>
            <person name="Sheng Y."/>
            <person name="Liu T."/>
            <person name="Pan Y.S."/>
            <person name="Xia L.Y."/>
            <person name="Li J."/>
            <person name="Zhao F."/>
            <person name="Cao W.C."/>
        </authorList>
    </citation>
    <scope>NUCLEOTIDE SEQUENCE</scope>
    <source>
        <strain evidence="14">Rsan-2018</strain>
    </source>
</reference>
<accession>A0A9D4SZK1</accession>
<comment type="caution">
    <text evidence="14">The sequence shown here is derived from an EMBL/GenBank/DDBJ whole genome shotgun (WGS) entry which is preliminary data.</text>
</comment>
<protein>
    <recommendedName>
        <fullName evidence="13">G-protein coupled receptors family 1 profile domain-containing protein</fullName>
    </recommendedName>
</protein>
<dbReference type="EMBL" id="JABSTV010001249">
    <property type="protein sequence ID" value="KAH7961141.1"/>
    <property type="molecule type" value="Genomic_DNA"/>
</dbReference>
<evidence type="ECO:0000313" key="15">
    <source>
        <dbReference type="Proteomes" id="UP000821837"/>
    </source>
</evidence>
<feature type="transmembrane region" description="Helical" evidence="12">
    <location>
        <begin position="385"/>
        <end position="408"/>
    </location>
</feature>
<evidence type="ECO:0000256" key="6">
    <source>
        <dbReference type="ARBA" id="ARBA00023040"/>
    </source>
</evidence>
<dbReference type="VEuPathDB" id="VectorBase:RSAN_048564"/>
<dbReference type="SMART" id="SM01381">
    <property type="entry name" value="7TM_GPCR_Srsx"/>
    <property type="match status" value="1"/>
</dbReference>
<dbReference type="PROSITE" id="PS50262">
    <property type="entry name" value="G_PROTEIN_RECEP_F1_2"/>
    <property type="match status" value="1"/>
</dbReference>
<evidence type="ECO:0000256" key="11">
    <source>
        <dbReference type="SAM" id="MobiDB-lite"/>
    </source>
</evidence>
<feature type="transmembrane region" description="Helical" evidence="12">
    <location>
        <begin position="229"/>
        <end position="252"/>
    </location>
</feature>
<feature type="transmembrane region" description="Helical" evidence="12">
    <location>
        <begin position="186"/>
        <end position="209"/>
    </location>
</feature>
<evidence type="ECO:0000256" key="4">
    <source>
        <dbReference type="ARBA" id="ARBA00022692"/>
    </source>
</evidence>
<evidence type="ECO:0000256" key="2">
    <source>
        <dbReference type="ARBA" id="ARBA00010663"/>
    </source>
</evidence>
<comment type="similarity">
    <text evidence="2 10">Belongs to the G-protein coupled receptor 1 family.</text>
</comment>
<keyword evidence="4 10" id="KW-0812">Transmembrane</keyword>
<dbReference type="PROSITE" id="PS00237">
    <property type="entry name" value="G_PROTEIN_RECEP_F1_1"/>
    <property type="match status" value="1"/>
</dbReference>
<dbReference type="PRINTS" id="PR00237">
    <property type="entry name" value="GPCRRHODOPSN"/>
</dbReference>
<keyword evidence="8 10" id="KW-0675">Receptor</keyword>
<feature type="region of interest" description="Disordered" evidence="11">
    <location>
        <begin position="282"/>
        <end position="315"/>
    </location>
</feature>
<comment type="subcellular location">
    <subcellularLocation>
        <location evidence="1">Cell membrane</location>
        <topology evidence="1">Multi-pass membrane protein</topology>
    </subcellularLocation>
</comment>
<evidence type="ECO:0000256" key="5">
    <source>
        <dbReference type="ARBA" id="ARBA00022989"/>
    </source>
</evidence>
<dbReference type="OrthoDB" id="10034726at2759"/>
<organism evidence="14 15">
    <name type="scientific">Rhipicephalus sanguineus</name>
    <name type="common">Brown dog tick</name>
    <name type="synonym">Ixodes sanguineus</name>
    <dbReference type="NCBI Taxonomy" id="34632"/>
    <lineage>
        <taxon>Eukaryota</taxon>
        <taxon>Metazoa</taxon>
        <taxon>Ecdysozoa</taxon>
        <taxon>Arthropoda</taxon>
        <taxon>Chelicerata</taxon>
        <taxon>Arachnida</taxon>
        <taxon>Acari</taxon>
        <taxon>Parasitiformes</taxon>
        <taxon>Ixodida</taxon>
        <taxon>Ixodoidea</taxon>
        <taxon>Ixodidae</taxon>
        <taxon>Rhipicephalinae</taxon>
        <taxon>Rhipicephalus</taxon>
        <taxon>Rhipicephalus</taxon>
    </lineage>
</organism>
<feature type="transmembrane region" description="Helical" evidence="12">
    <location>
        <begin position="107"/>
        <end position="130"/>
    </location>
</feature>
<keyword evidence="7 12" id="KW-0472">Membrane</keyword>
<gene>
    <name evidence="14" type="ORF">HPB52_003236</name>
</gene>
<keyword evidence="5 12" id="KW-1133">Transmembrane helix</keyword>
<evidence type="ECO:0000256" key="7">
    <source>
        <dbReference type="ARBA" id="ARBA00023136"/>
    </source>
</evidence>
<keyword evidence="3" id="KW-1003">Cell membrane</keyword>
<reference evidence="14" key="2">
    <citation type="submission" date="2021-09" db="EMBL/GenBank/DDBJ databases">
        <authorList>
            <person name="Jia N."/>
            <person name="Wang J."/>
            <person name="Shi W."/>
            <person name="Du L."/>
            <person name="Sun Y."/>
            <person name="Zhan W."/>
            <person name="Jiang J."/>
            <person name="Wang Q."/>
            <person name="Zhang B."/>
            <person name="Ji P."/>
            <person name="Sakyi L.B."/>
            <person name="Cui X."/>
            <person name="Yuan T."/>
            <person name="Jiang B."/>
            <person name="Yang W."/>
            <person name="Lam T.T.-Y."/>
            <person name="Chang Q."/>
            <person name="Ding S."/>
            <person name="Wang X."/>
            <person name="Zhu J."/>
            <person name="Ruan X."/>
            <person name="Zhao L."/>
            <person name="Wei J."/>
            <person name="Que T."/>
            <person name="Du C."/>
            <person name="Cheng J."/>
            <person name="Dai P."/>
            <person name="Han X."/>
            <person name="Huang E."/>
            <person name="Gao Y."/>
            <person name="Liu J."/>
            <person name="Shao H."/>
            <person name="Ye R."/>
            <person name="Li L."/>
            <person name="Wei W."/>
            <person name="Wang X."/>
            <person name="Wang C."/>
            <person name="Huo Q."/>
            <person name="Li W."/>
            <person name="Guo W."/>
            <person name="Chen H."/>
            <person name="Chen S."/>
            <person name="Zhou L."/>
            <person name="Zhou L."/>
            <person name="Ni X."/>
            <person name="Tian J."/>
            <person name="Zhou Y."/>
            <person name="Sheng Y."/>
            <person name="Liu T."/>
            <person name="Pan Y."/>
            <person name="Xia L."/>
            <person name="Li J."/>
            <person name="Zhao F."/>
            <person name="Cao W."/>
        </authorList>
    </citation>
    <scope>NUCLEOTIDE SEQUENCE</scope>
    <source>
        <strain evidence="14">Rsan-2018</strain>
        <tissue evidence="14">Larvae</tissue>
    </source>
</reference>
<dbReference type="CDD" id="cd15331">
    <property type="entry name" value="7tmA_5-HT1A_invertebrates"/>
    <property type="match status" value="1"/>
</dbReference>
<evidence type="ECO:0000259" key="13">
    <source>
        <dbReference type="PROSITE" id="PS50262"/>
    </source>
</evidence>
<dbReference type="GO" id="GO:0004930">
    <property type="term" value="F:G protein-coupled receptor activity"/>
    <property type="evidence" value="ECO:0007669"/>
    <property type="project" value="UniProtKB-KW"/>
</dbReference>
<dbReference type="GO" id="GO:0071880">
    <property type="term" value="P:adenylate cyclase-activating adrenergic receptor signaling pathway"/>
    <property type="evidence" value="ECO:0007669"/>
    <property type="project" value="TreeGrafter"/>
</dbReference>
<evidence type="ECO:0000256" key="10">
    <source>
        <dbReference type="RuleBase" id="RU000688"/>
    </source>
</evidence>
<evidence type="ECO:0000313" key="14">
    <source>
        <dbReference type="EMBL" id="KAH7961141.1"/>
    </source>
</evidence>
<evidence type="ECO:0000256" key="8">
    <source>
        <dbReference type="ARBA" id="ARBA00023170"/>
    </source>
</evidence>
<feature type="transmembrane region" description="Helical" evidence="12">
    <location>
        <begin position="353"/>
        <end position="373"/>
    </location>
</feature>
<dbReference type="Gene3D" id="1.20.1070.10">
    <property type="entry name" value="Rhodopsin 7-helix transmembrane proteins"/>
    <property type="match status" value="1"/>
</dbReference>
<evidence type="ECO:0000256" key="3">
    <source>
        <dbReference type="ARBA" id="ARBA00022475"/>
    </source>
</evidence>
<keyword evidence="9 10" id="KW-0807">Transducer</keyword>
<feature type="compositionally biased region" description="Polar residues" evidence="11">
    <location>
        <begin position="282"/>
        <end position="298"/>
    </location>
</feature>
<dbReference type="OMA" id="CEIHPAV"/>
<dbReference type="PANTHER" id="PTHR24248:SF200">
    <property type="entry name" value="5-HYDROXYTRYPTAMINE RECEPTOR 1B-LIKE ISOFORM X1"/>
    <property type="match status" value="1"/>
</dbReference>
<feature type="compositionally biased region" description="Low complexity" evidence="11">
    <location>
        <begin position="299"/>
        <end position="313"/>
    </location>
</feature>
<dbReference type="AlphaFoldDB" id="A0A9D4SZK1"/>
<dbReference type="SUPFAM" id="SSF81321">
    <property type="entry name" value="Family A G protein-coupled receptor-like"/>
    <property type="match status" value="1"/>
</dbReference>
<name>A0A9D4SZK1_RHISA</name>
<keyword evidence="6 10" id="KW-0297">G-protein coupled receptor</keyword>
<dbReference type="InterPro" id="IPR017452">
    <property type="entry name" value="GPCR_Rhodpsn_7TM"/>
</dbReference>
<sequence>MSVRAASVTTEWPAVLVGANPHYASVLVEGADSGRQDNWSSAQQDPWATNDTTSMQANLSQSWHENLPVVITVSLLLCLVIIATVIGNIFVIAAIIWERNLRTVSNYLVLSLAVADLMVACLVMPLGAVYEVTREWRMPPELCDVWTCCDVLCCTASILHLLAIAVDRYWAVTIVDYMRQRDVRKVGIMIFLVWSVAFVVSIAPIFGWKDKDSRSRVLHEKKCLVSQDAAYQVFATCSSFYVPLIMILLLYWRIFKVARQRIRHKPGAKAVLIVHKEPSTSSAVASNENTPQHNATIASSPVHNSSSQSSPSNGMNKAMHGGIGRLLVLTKREKKHVEESIESRRERKAAKTVAIITGVFVMCWLPFFVMALVMPLCETCDPGKLVFSFFLWLGYANSMINPIIYTIFSPDFRNAFNRILCGKKPPMR</sequence>
<proteinExistence type="inferred from homology"/>
<dbReference type="GO" id="GO:0043410">
    <property type="term" value="P:positive regulation of MAPK cascade"/>
    <property type="evidence" value="ECO:0007669"/>
    <property type="project" value="TreeGrafter"/>
</dbReference>
<evidence type="ECO:0000256" key="9">
    <source>
        <dbReference type="ARBA" id="ARBA00023224"/>
    </source>
</evidence>
<feature type="domain" description="G-protein coupled receptors family 1 profile" evidence="13">
    <location>
        <begin position="87"/>
        <end position="405"/>
    </location>
</feature>
<dbReference type="Proteomes" id="UP000821837">
    <property type="component" value="Chromosome 3"/>
</dbReference>
<dbReference type="GO" id="GO:0005886">
    <property type="term" value="C:plasma membrane"/>
    <property type="evidence" value="ECO:0007669"/>
    <property type="project" value="UniProtKB-SubCell"/>
</dbReference>
<feature type="transmembrane region" description="Helical" evidence="12">
    <location>
        <begin position="69"/>
        <end position="95"/>
    </location>
</feature>
<dbReference type="PANTHER" id="PTHR24248">
    <property type="entry name" value="ADRENERGIC RECEPTOR-RELATED G-PROTEIN COUPLED RECEPTOR"/>
    <property type="match status" value="1"/>
</dbReference>
<evidence type="ECO:0000256" key="12">
    <source>
        <dbReference type="SAM" id="Phobius"/>
    </source>
</evidence>
<dbReference type="InterPro" id="IPR000276">
    <property type="entry name" value="GPCR_Rhodpsn"/>
</dbReference>
<evidence type="ECO:0000256" key="1">
    <source>
        <dbReference type="ARBA" id="ARBA00004651"/>
    </source>
</evidence>
<keyword evidence="15" id="KW-1185">Reference proteome</keyword>
<dbReference type="Pfam" id="PF00001">
    <property type="entry name" value="7tm_1"/>
    <property type="match status" value="1"/>
</dbReference>